<feature type="active site" evidence="2">
    <location>
        <position position="656"/>
    </location>
</feature>
<feature type="domain" description="Lon proteolytic" evidence="5">
    <location>
        <begin position="566"/>
        <end position="761"/>
    </location>
</feature>
<dbReference type="SUPFAM" id="SSF54211">
    <property type="entry name" value="Ribosomal protein S5 domain 2-like"/>
    <property type="match status" value="1"/>
</dbReference>
<dbReference type="OrthoDB" id="9758568at2"/>
<dbReference type="InterPro" id="IPR008269">
    <property type="entry name" value="Lon_proteolytic"/>
</dbReference>
<dbReference type="GO" id="GO:0006508">
    <property type="term" value="P:proteolysis"/>
    <property type="evidence" value="ECO:0007669"/>
    <property type="project" value="UniProtKB-KW"/>
</dbReference>
<comment type="similarity">
    <text evidence="2">Belongs to the peptidase S16 family.</text>
</comment>
<dbReference type="GO" id="GO:0030163">
    <property type="term" value="P:protein catabolic process"/>
    <property type="evidence" value="ECO:0007669"/>
    <property type="project" value="InterPro"/>
</dbReference>
<evidence type="ECO:0000313" key="6">
    <source>
        <dbReference type="EMBL" id="KAA6184179.1"/>
    </source>
</evidence>
<keyword evidence="3" id="KW-0175">Coiled coil</keyword>
<dbReference type="EC" id="3.4.21.53" evidence="2"/>
<dbReference type="Pfam" id="PF20437">
    <property type="entry name" value="LonC_helical"/>
    <property type="match status" value="1"/>
</dbReference>
<dbReference type="Pfam" id="PF20436">
    <property type="entry name" value="LonB_AAA-LID"/>
    <property type="match status" value="1"/>
</dbReference>
<dbReference type="Pfam" id="PF05362">
    <property type="entry name" value="Lon_C"/>
    <property type="match status" value="1"/>
</dbReference>
<dbReference type="InterPro" id="IPR046844">
    <property type="entry name" value="Lon-like_helical"/>
</dbReference>
<dbReference type="InterPro" id="IPR027417">
    <property type="entry name" value="P-loop_NTPase"/>
</dbReference>
<keyword evidence="1 2" id="KW-0645">Protease</keyword>
<sequence length="830" mass="91726">MTDTALRPDQLYQRCDPQDLDFDTTAELTPLDGFMGQQRAVDALQFGIGMRHKGYNLFVLGPSGMGKHALVRREVERRAAEEKVPADWCYVFNFDDMHRPRALRLPPGQGVELQRDSEQLIRDLGDAIVGVFESDEYRTRVQSMHEALEEQQEQAFSEIQQHAEEKDIALLRTPTGITLAPLQKGKPLGPQEFHKLPEEDRKRIEQDITALQEDLRRVLHQLPLWKKRTDEQVEALNHELASTAIAHLFEVLAEKYAELEPVTAHLQQVQADVIEHYRAFLPDQDNKPALLGLQLQRNEGPPWQRRYQVNLLLAHDRDGGAPVVYEDLPSYNNLVGRVEHRANMGALETDFTLVRAGALHRANGGYLVLDALKLLLQPFAWDGLKRALQAGEIRIESLGQITSLISTLSLEPEPIPLTVKVVLIGDRRIYYLLSMLDPELDTLFKVAVDFEDRFERDAESTHLYARLIASLVQQERLRPFDRAGVARIVEQGARLAEDNQRLSGHMRSLADLAREADYWAGQHGRAQVGAAEVQRAIDAQIGRADRIRRRIQEEIERGTILIDIDGSQVGQVNGLAVIALGGFRFGHPSRITARTRLGDGEVLDIEREAKLGGPIHSKGVLILQGFLSGRYVPQHPLSLSASLVFEQSYGGVEGDSASSAELYALLSSLAQTPIRQDLAVTGSVNQQGQIQAIGGVNEKIEGFFDICAARGLTGTQGVIIPSANVKHLMLRQDVVEAVAQGRFSVHAVSSVDQGIALLTGLPAGQRDADGGFPPDSLNGRVEARLIGYAERLQALAAARNGRLSDQAPNDAPHQAPALGRRGSGGEETPS</sequence>
<comment type="caution">
    <text evidence="6">The sequence shown here is derived from an EMBL/GenBank/DDBJ whole genome shotgun (WGS) entry which is preliminary data.</text>
</comment>
<dbReference type="InterPro" id="IPR014721">
    <property type="entry name" value="Ribsml_uS5_D2-typ_fold_subgr"/>
</dbReference>
<dbReference type="PANTHER" id="PTHR10046">
    <property type="entry name" value="ATP DEPENDENT LON PROTEASE FAMILY MEMBER"/>
    <property type="match status" value="1"/>
</dbReference>
<evidence type="ECO:0000313" key="7">
    <source>
        <dbReference type="Proteomes" id="UP000322981"/>
    </source>
</evidence>
<dbReference type="EMBL" id="VWXX01000023">
    <property type="protein sequence ID" value="KAA6184179.1"/>
    <property type="molecule type" value="Genomic_DNA"/>
</dbReference>
<dbReference type="AlphaFoldDB" id="A0A5M8FHJ2"/>
<proteinExistence type="inferred from homology"/>
<evidence type="ECO:0000256" key="3">
    <source>
        <dbReference type="SAM" id="Coils"/>
    </source>
</evidence>
<gene>
    <name evidence="6" type="ORF">F2Q65_13385</name>
</gene>
<dbReference type="Gene3D" id="3.40.50.300">
    <property type="entry name" value="P-loop containing nucleotide triphosphate hydrolases"/>
    <property type="match status" value="2"/>
</dbReference>
<dbReference type="PROSITE" id="PS51786">
    <property type="entry name" value="LON_PROTEOLYTIC"/>
    <property type="match status" value="1"/>
</dbReference>
<evidence type="ECO:0000259" key="5">
    <source>
        <dbReference type="PROSITE" id="PS51786"/>
    </source>
</evidence>
<keyword evidence="2" id="KW-0378">Hydrolase</keyword>
<dbReference type="InterPro" id="IPR020568">
    <property type="entry name" value="Ribosomal_Su5_D2-typ_SF"/>
</dbReference>
<dbReference type="Proteomes" id="UP000322981">
    <property type="component" value="Unassembled WGS sequence"/>
</dbReference>
<feature type="region of interest" description="Disordered" evidence="4">
    <location>
        <begin position="801"/>
        <end position="830"/>
    </location>
</feature>
<dbReference type="RefSeq" id="WP_150093915.1">
    <property type="nucleotide sequence ID" value="NZ_JBFUOH010000037.1"/>
</dbReference>
<evidence type="ECO:0000256" key="4">
    <source>
        <dbReference type="SAM" id="MobiDB-lite"/>
    </source>
</evidence>
<comment type="catalytic activity">
    <reaction evidence="2">
        <text>Hydrolysis of proteins in presence of ATP.</text>
        <dbReference type="EC" id="3.4.21.53"/>
    </reaction>
</comment>
<evidence type="ECO:0000256" key="2">
    <source>
        <dbReference type="PROSITE-ProRule" id="PRU01122"/>
    </source>
</evidence>
<dbReference type="InterPro" id="IPR046843">
    <property type="entry name" value="LonB_AAA-LID"/>
</dbReference>
<reference evidence="6 7" key="1">
    <citation type="submission" date="2019-09" db="EMBL/GenBank/DDBJ databases">
        <title>Whole-genome sequence of the purple sulfur bacterium Thiohalocapsa marina DSM 19078.</title>
        <authorList>
            <person name="Kyndt J.A."/>
            <person name="Meyer T.E."/>
        </authorList>
    </citation>
    <scope>NUCLEOTIDE SEQUENCE [LARGE SCALE GENOMIC DNA]</scope>
    <source>
        <strain evidence="6 7">DSM 19078</strain>
    </source>
</reference>
<keyword evidence="2" id="KW-0720">Serine protease</keyword>
<feature type="active site" evidence="2">
    <location>
        <position position="699"/>
    </location>
</feature>
<dbReference type="Pfam" id="PF13654">
    <property type="entry name" value="AAA_32"/>
    <property type="match status" value="1"/>
</dbReference>
<dbReference type="SUPFAM" id="SSF52540">
    <property type="entry name" value="P-loop containing nucleoside triphosphate hydrolases"/>
    <property type="match status" value="1"/>
</dbReference>
<dbReference type="GO" id="GO:0005524">
    <property type="term" value="F:ATP binding"/>
    <property type="evidence" value="ECO:0007669"/>
    <property type="project" value="InterPro"/>
</dbReference>
<dbReference type="PRINTS" id="PR00830">
    <property type="entry name" value="ENDOLAPTASE"/>
</dbReference>
<dbReference type="GO" id="GO:0004176">
    <property type="term" value="F:ATP-dependent peptidase activity"/>
    <property type="evidence" value="ECO:0007669"/>
    <property type="project" value="UniProtKB-UniRule"/>
</dbReference>
<organism evidence="6 7">
    <name type="scientific">Thiohalocapsa marina</name>
    <dbReference type="NCBI Taxonomy" id="424902"/>
    <lineage>
        <taxon>Bacteria</taxon>
        <taxon>Pseudomonadati</taxon>
        <taxon>Pseudomonadota</taxon>
        <taxon>Gammaproteobacteria</taxon>
        <taxon>Chromatiales</taxon>
        <taxon>Chromatiaceae</taxon>
        <taxon>Thiohalocapsa</taxon>
    </lineage>
</organism>
<dbReference type="Gene3D" id="1.10.8.60">
    <property type="match status" value="1"/>
</dbReference>
<dbReference type="InterPro" id="IPR041699">
    <property type="entry name" value="AAA_32"/>
</dbReference>
<dbReference type="GO" id="GO:0004252">
    <property type="term" value="F:serine-type endopeptidase activity"/>
    <property type="evidence" value="ECO:0007669"/>
    <property type="project" value="UniProtKB-UniRule"/>
</dbReference>
<protein>
    <recommendedName>
        <fullName evidence="2">endopeptidase La</fullName>
        <ecNumber evidence="2">3.4.21.53</ecNumber>
    </recommendedName>
</protein>
<dbReference type="InterPro" id="IPR027065">
    <property type="entry name" value="Lon_Prtase"/>
</dbReference>
<keyword evidence="7" id="KW-1185">Reference proteome</keyword>
<evidence type="ECO:0000256" key="1">
    <source>
        <dbReference type="ARBA" id="ARBA00022670"/>
    </source>
</evidence>
<accession>A0A5M8FHJ2</accession>
<name>A0A5M8FHJ2_9GAMM</name>
<feature type="coiled-coil region" evidence="3">
    <location>
        <begin position="134"/>
        <end position="165"/>
    </location>
</feature>
<dbReference type="Gene3D" id="3.30.230.10">
    <property type="match status" value="1"/>
</dbReference>